<dbReference type="Proteomes" id="UP000760860">
    <property type="component" value="Unassembled WGS sequence"/>
</dbReference>
<dbReference type="Proteomes" id="UP000736787">
    <property type="component" value="Unassembled WGS sequence"/>
</dbReference>
<reference evidence="6 7" key="1">
    <citation type="submission" date="2018-01" db="EMBL/GenBank/DDBJ databases">
        <title>Draft genome of the strawberry crown rot pathogen Phytophthora cactorum.</title>
        <authorList>
            <person name="Armitage A.D."/>
            <person name="Lysoe E."/>
            <person name="Nellist C.F."/>
            <person name="Harrison R.J."/>
            <person name="Brurberg M.B."/>
        </authorList>
    </citation>
    <scope>NUCLEOTIDE SEQUENCE [LARGE SCALE GENOMIC DNA]</scope>
    <source>
        <strain evidence="6 7">10300</strain>
    </source>
</reference>
<name>A0A329SFL8_9STRA</name>
<comment type="caution">
    <text evidence="6">The sequence shown here is derived from an EMBL/GenBank/DDBJ whole genome shotgun (WGS) entry which is preliminary data.</text>
</comment>
<dbReference type="EMBL" id="RCMV01000895">
    <property type="protein sequence ID" value="KAG3211924.1"/>
    <property type="molecule type" value="Genomic_DNA"/>
</dbReference>
<evidence type="ECO:0000313" key="3">
    <source>
        <dbReference type="EMBL" id="KAG2918611.1"/>
    </source>
</evidence>
<dbReference type="Proteomes" id="UP000774804">
    <property type="component" value="Unassembled WGS sequence"/>
</dbReference>
<dbReference type="Proteomes" id="UP000251314">
    <property type="component" value="Unassembled WGS sequence"/>
</dbReference>
<proteinExistence type="predicted"/>
<accession>A0A329SFL8</accession>
<dbReference type="EMBL" id="MJFZ01000204">
    <property type="protein sequence ID" value="RAW34342.1"/>
    <property type="molecule type" value="Genomic_DNA"/>
</dbReference>
<evidence type="ECO:0000256" key="1">
    <source>
        <dbReference type="SAM" id="MobiDB-lite"/>
    </source>
</evidence>
<gene>
    <name evidence="6" type="ORF">PC110_g9351</name>
    <name evidence="2" type="ORF">PC113_g8258</name>
    <name evidence="3" type="ORF">PC115_g10398</name>
    <name evidence="4" type="ORF">PC117_g12285</name>
    <name evidence="5" type="ORF">PC129_g17107</name>
</gene>
<keyword evidence="7" id="KW-1185">Reference proteome</keyword>
<dbReference type="PANTHER" id="PTHR34615:SF1">
    <property type="entry name" value="PX DOMAIN-CONTAINING PROTEIN"/>
    <property type="match status" value="1"/>
</dbReference>
<evidence type="ECO:0000313" key="6">
    <source>
        <dbReference type="EMBL" id="RAW34342.1"/>
    </source>
</evidence>
<sequence>MPTPAVCSEGGDDDQTEPSLKRQRQGNKKEIANMQHVRLHNASKTERRVEITERLGLALNKDLTADGVRKHVDKLEKDRSAQRRGPWQESKGSIDENELERLMEIYLQKKDDKTLVQTKRTEAKTKTLEEDRAKGIVIREVALSTVKHTKKKSKPAKTPSAVAVYAAEFIHHQDLSWQCAIPRVRFNLDEHDRSVCRRRLRLESHEIRQILPFLNIPDEIYISQGSVVPREEAFCLPLRRLTFPARREDLRCEIGRSTGVLSSTINTTASLIYDRIKSKMNFDQHMVQRYKERSAEELFSKVGRLSKCIGFTDGQTCRPVRFEE</sequence>
<dbReference type="VEuPathDB" id="FungiDB:PC110_g9351"/>
<evidence type="ECO:0000313" key="4">
    <source>
        <dbReference type="EMBL" id="KAG2935984.1"/>
    </source>
</evidence>
<reference evidence="2" key="2">
    <citation type="submission" date="2018-10" db="EMBL/GenBank/DDBJ databases">
        <title>Effector identification in a new, highly contiguous assembly of the strawberry crown rot pathogen Phytophthora cactorum.</title>
        <authorList>
            <person name="Armitage A.D."/>
            <person name="Nellist C.F."/>
            <person name="Bates H."/>
            <person name="Vickerstaff R.J."/>
            <person name="Harrison R.J."/>
        </authorList>
    </citation>
    <scope>NUCLEOTIDE SEQUENCE</scope>
    <source>
        <strain evidence="2">15-7</strain>
        <strain evidence="3">4032</strain>
        <strain evidence="4">4040</strain>
        <strain evidence="5">P421</strain>
    </source>
</reference>
<dbReference type="STRING" id="29920.A0A329SFL8"/>
<dbReference type="Proteomes" id="UP000735874">
    <property type="component" value="Unassembled WGS sequence"/>
</dbReference>
<organism evidence="6 7">
    <name type="scientific">Phytophthora cactorum</name>
    <dbReference type="NCBI Taxonomy" id="29920"/>
    <lineage>
        <taxon>Eukaryota</taxon>
        <taxon>Sar</taxon>
        <taxon>Stramenopiles</taxon>
        <taxon>Oomycota</taxon>
        <taxon>Peronosporomycetes</taxon>
        <taxon>Peronosporales</taxon>
        <taxon>Peronosporaceae</taxon>
        <taxon>Phytophthora</taxon>
    </lineage>
</organism>
<evidence type="ECO:0000313" key="2">
    <source>
        <dbReference type="EMBL" id="KAG2860198.1"/>
    </source>
</evidence>
<dbReference type="EMBL" id="RCMK01000334">
    <property type="protein sequence ID" value="KAG2935984.1"/>
    <property type="molecule type" value="Genomic_DNA"/>
</dbReference>
<evidence type="ECO:0000313" key="5">
    <source>
        <dbReference type="EMBL" id="KAG3211924.1"/>
    </source>
</evidence>
<dbReference type="OrthoDB" id="128804at2759"/>
<dbReference type="AlphaFoldDB" id="A0A329SFL8"/>
<dbReference type="PANTHER" id="PTHR34615">
    <property type="entry name" value="PX DOMAIN-CONTAINING PROTEIN"/>
    <property type="match status" value="1"/>
</dbReference>
<evidence type="ECO:0000313" key="7">
    <source>
        <dbReference type="Proteomes" id="UP000251314"/>
    </source>
</evidence>
<dbReference type="EMBL" id="RCMG01000191">
    <property type="protein sequence ID" value="KAG2860198.1"/>
    <property type="molecule type" value="Genomic_DNA"/>
</dbReference>
<feature type="region of interest" description="Disordered" evidence="1">
    <location>
        <begin position="1"/>
        <end position="45"/>
    </location>
</feature>
<dbReference type="EMBL" id="RCMI01000306">
    <property type="protein sequence ID" value="KAG2918611.1"/>
    <property type="molecule type" value="Genomic_DNA"/>
</dbReference>
<protein>
    <submittedName>
        <fullName evidence="6">Uncharacterized protein</fullName>
    </submittedName>
</protein>